<dbReference type="EMBL" id="VIKR01000005">
    <property type="protein sequence ID" value="TQV72004.1"/>
    <property type="molecule type" value="Genomic_DNA"/>
</dbReference>
<evidence type="ECO:0000313" key="5">
    <source>
        <dbReference type="EMBL" id="TQV72057.1"/>
    </source>
</evidence>
<dbReference type="PANTHER" id="PTHR46470:SF4">
    <property type="entry name" value="5-AMINO-6-(5-PHOSPHO-D-RIBITYLAMINO)URACIL PHOSPHATASE YIGB"/>
    <property type="match status" value="1"/>
</dbReference>
<dbReference type="RefSeq" id="WP_142943384.1">
    <property type="nucleotide sequence ID" value="NZ_VIKR01000005.1"/>
</dbReference>
<proteinExistence type="predicted"/>
<dbReference type="GO" id="GO:0016787">
    <property type="term" value="F:hydrolase activity"/>
    <property type="evidence" value="ECO:0007669"/>
    <property type="project" value="UniProtKB-KW"/>
</dbReference>
<dbReference type="AlphaFoldDB" id="A0A545T4A1"/>
<dbReference type="SFLD" id="SFLDS00003">
    <property type="entry name" value="Haloacid_Dehalogenase"/>
    <property type="match status" value="1"/>
</dbReference>
<dbReference type="InterPro" id="IPR036412">
    <property type="entry name" value="HAD-like_sf"/>
</dbReference>
<dbReference type="OrthoDB" id="367448at2"/>
<name>A0A545T4A1_9GAMM</name>
<dbReference type="InterPro" id="IPR006439">
    <property type="entry name" value="HAD-SF_hydro_IA"/>
</dbReference>
<dbReference type="PANTHER" id="PTHR46470">
    <property type="entry name" value="N-ACYLNEURAMINATE-9-PHOSPHATASE"/>
    <property type="match status" value="1"/>
</dbReference>
<protein>
    <submittedName>
        <fullName evidence="5">HAD-IA family hydrolase</fullName>
    </submittedName>
</protein>
<reference evidence="5 6" key="1">
    <citation type="submission" date="2019-06" db="EMBL/GenBank/DDBJ databases">
        <title>Draft genome of Aliikangiella marina GYP-15.</title>
        <authorList>
            <person name="Wang G."/>
        </authorList>
    </citation>
    <scope>NUCLEOTIDE SEQUENCE [LARGE SCALE GENOMIC DNA]</scope>
    <source>
        <strain evidence="5 6">GYP-15</strain>
    </source>
</reference>
<dbReference type="EMBL" id="VIKR01000005">
    <property type="protein sequence ID" value="TQV72057.1"/>
    <property type="molecule type" value="Genomic_DNA"/>
</dbReference>
<dbReference type="InterPro" id="IPR051400">
    <property type="entry name" value="HAD-like_hydrolase"/>
</dbReference>
<comment type="caution">
    <text evidence="5">The sequence shown here is derived from an EMBL/GenBank/DDBJ whole genome shotgun (WGS) entry which is preliminary data.</text>
</comment>
<keyword evidence="3" id="KW-0460">Magnesium</keyword>
<organism evidence="5 6">
    <name type="scientific">Aliikangiella marina</name>
    <dbReference type="NCBI Taxonomy" id="1712262"/>
    <lineage>
        <taxon>Bacteria</taxon>
        <taxon>Pseudomonadati</taxon>
        <taxon>Pseudomonadota</taxon>
        <taxon>Gammaproteobacteria</taxon>
        <taxon>Oceanospirillales</taxon>
        <taxon>Pleioneaceae</taxon>
        <taxon>Aliikangiella</taxon>
    </lineage>
</organism>
<evidence type="ECO:0000256" key="2">
    <source>
        <dbReference type="ARBA" id="ARBA00022801"/>
    </source>
</evidence>
<keyword evidence="6" id="KW-1185">Reference proteome</keyword>
<dbReference type="Pfam" id="PF00702">
    <property type="entry name" value="Hydrolase"/>
    <property type="match status" value="1"/>
</dbReference>
<dbReference type="SUPFAM" id="SSF56784">
    <property type="entry name" value="HAD-like"/>
    <property type="match status" value="1"/>
</dbReference>
<dbReference type="NCBIfam" id="TIGR01549">
    <property type="entry name" value="HAD-SF-IA-v1"/>
    <property type="match status" value="1"/>
</dbReference>
<dbReference type="Proteomes" id="UP000317839">
    <property type="component" value="Unassembled WGS sequence"/>
</dbReference>
<accession>A0A545T4A1</accession>
<evidence type="ECO:0000313" key="6">
    <source>
        <dbReference type="Proteomes" id="UP000317839"/>
    </source>
</evidence>
<gene>
    <name evidence="4" type="ORF">FLL45_17420</name>
    <name evidence="5" type="ORF">FLL45_17700</name>
</gene>
<comment type="cofactor">
    <cofactor evidence="1">
        <name>Mg(2+)</name>
        <dbReference type="ChEBI" id="CHEBI:18420"/>
    </cofactor>
</comment>
<dbReference type="Gene3D" id="1.20.120.1600">
    <property type="match status" value="1"/>
</dbReference>
<dbReference type="InterPro" id="IPR023214">
    <property type="entry name" value="HAD_sf"/>
</dbReference>
<keyword evidence="2 5" id="KW-0378">Hydrolase</keyword>
<dbReference type="GO" id="GO:0009231">
    <property type="term" value="P:riboflavin biosynthetic process"/>
    <property type="evidence" value="ECO:0007669"/>
    <property type="project" value="TreeGrafter"/>
</dbReference>
<dbReference type="SFLD" id="SFLDG01129">
    <property type="entry name" value="C1.5:_HAD__Beta-PGM__Phosphata"/>
    <property type="match status" value="1"/>
</dbReference>
<evidence type="ECO:0000313" key="4">
    <source>
        <dbReference type="EMBL" id="TQV72004.1"/>
    </source>
</evidence>
<dbReference type="Gene3D" id="3.40.50.1000">
    <property type="entry name" value="HAD superfamily/HAD-like"/>
    <property type="match status" value="1"/>
</dbReference>
<sequence length="221" mass="25075">MASTIKLISFDLDDALYDNKPVLFEAERLCNQFLADEFNRQNREFDLQNFYEIRHRLMESTDPSMENMTQMRQVAITEICQDLEDSGSVAAKALEIFLTARSNAAVPAKIHTMMERLAKQFTLVSVTNGNCDPNKLSIGQFFSKNYSPVEGFRAKPQPEMLLKVLDDFSLERSQVLHIGDSLDKDGLAAKNAGVSFYHFAPFYEGNTIDSTVADFEKYLTQ</sequence>
<evidence type="ECO:0000256" key="1">
    <source>
        <dbReference type="ARBA" id="ARBA00001946"/>
    </source>
</evidence>
<evidence type="ECO:0000256" key="3">
    <source>
        <dbReference type="ARBA" id="ARBA00022842"/>
    </source>
</evidence>